<dbReference type="InterPro" id="IPR007568">
    <property type="entry name" value="RTA1"/>
</dbReference>
<evidence type="ECO:0008006" key="8">
    <source>
        <dbReference type="Google" id="ProtNLM"/>
    </source>
</evidence>
<dbReference type="EMBL" id="MTYI01000074">
    <property type="protein sequence ID" value="PNP53678.1"/>
    <property type="molecule type" value="Genomic_DNA"/>
</dbReference>
<dbReference type="GO" id="GO:0000324">
    <property type="term" value="C:fungal-type vacuole"/>
    <property type="evidence" value="ECO:0007669"/>
    <property type="project" value="TreeGrafter"/>
</dbReference>
<reference evidence="6 7" key="1">
    <citation type="submission" date="2017-02" db="EMBL/GenBank/DDBJ databases">
        <title>Genomes of Trichoderma spp. with biocontrol activity.</title>
        <authorList>
            <person name="Gardiner D."/>
            <person name="Kazan K."/>
            <person name="Vos C."/>
            <person name="Harvey P."/>
        </authorList>
    </citation>
    <scope>NUCLEOTIDE SEQUENCE [LARGE SCALE GENOMIC DNA]</scope>
    <source>
        <strain evidence="6 7">Tr1</strain>
    </source>
</reference>
<evidence type="ECO:0000256" key="3">
    <source>
        <dbReference type="ARBA" id="ARBA00022989"/>
    </source>
</evidence>
<evidence type="ECO:0000313" key="7">
    <source>
        <dbReference type="Proteomes" id="UP000236290"/>
    </source>
</evidence>
<dbReference type="AlphaFoldDB" id="A0A2K0U7D3"/>
<feature type="transmembrane region" description="Helical" evidence="5">
    <location>
        <begin position="127"/>
        <end position="152"/>
    </location>
</feature>
<accession>A0A2K0U7D3</accession>
<comment type="subcellular location">
    <subcellularLocation>
        <location evidence="1">Membrane</location>
        <topology evidence="1">Multi-pass membrane protein</topology>
    </subcellularLocation>
</comment>
<organism evidence="6 7">
    <name type="scientific">Trichoderma harzianum</name>
    <name type="common">Hypocrea lixii</name>
    <dbReference type="NCBI Taxonomy" id="5544"/>
    <lineage>
        <taxon>Eukaryota</taxon>
        <taxon>Fungi</taxon>
        <taxon>Dikarya</taxon>
        <taxon>Ascomycota</taxon>
        <taxon>Pezizomycotina</taxon>
        <taxon>Sordariomycetes</taxon>
        <taxon>Hypocreomycetidae</taxon>
        <taxon>Hypocreales</taxon>
        <taxon>Hypocreaceae</taxon>
        <taxon>Trichoderma</taxon>
    </lineage>
</organism>
<gene>
    <name evidence="6" type="ORF">THARTR1_05802</name>
</gene>
<dbReference type="GO" id="GO:0005886">
    <property type="term" value="C:plasma membrane"/>
    <property type="evidence" value="ECO:0007669"/>
    <property type="project" value="TreeGrafter"/>
</dbReference>
<feature type="transmembrane region" description="Helical" evidence="5">
    <location>
        <begin position="235"/>
        <end position="254"/>
    </location>
</feature>
<dbReference type="Pfam" id="PF04479">
    <property type="entry name" value="RTA1"/>
    <property type="match status" value="1"/>
</dbReference>
<evidence type="ECO:0000256" key="2">
    <source>
        <dbReference type="ARBA" id="ARBA00022692"/>
    </source>
</evidence>
<comment type="caution">
    <text evidence="6">The sequence shown here is derived from an EMBL/GenBank/DDBJ whole genome shotgun (WGS) entry which is preliminary data.</text>
</comment>
<dbReference type="PANTHER" id="PTHR31465:SF9">
    <property type="entry name" value="SPHINGOID LONG-CHAIN BASE TRANSPORTER RSB1"/>
    <property type="match status" value="1"/>
</dbReference>
<feature type="transmembrane region" description="Helical" evidence="5">
    <location>
        <begin position="197"/>
        <end position="215"/>
    </location>
</feature>
<feature type="transmembrane region" description="Helical" evidence="5">
    <location>
        <begin position="25"/>
        <end position="45"/>
    </location>
</feature>
<dbReference type="OrthoDB" id="4521223at2759"/>
<keyword evidence="3 5" id="KW-1133">Transmembrane helix</keyword>
<proteinExistence type="predicted"/>
<protein>
    <recommendedName>
        <fullName evidence="8">RTA1 domain-containing protein</fullName>
    </recommendedName>
</protein>
<sequence length="281" mass="30950">MNSITNGTSHIPPNGIGALTFTPMLAPNAIFTTVYTILLIIQLVLTVRFWRYYGYAIGMLGGLILELVGYIAKVQLSHNRADKNGYIMYIIGLTLGPTFLSSSLYLGISALQRHYEAARFSRLSPKLFATVFILGDFICLCFIGCGGSLAAIYAENPIGVDLMIAGLATQVLFTTIFCILLALVCRKIHYHLAKDNKISYIYCVATAAICLFIRSCWRVAELNGGFNGPLSDKEGIFIALDSIPMIIMSVLLTVTHPEFWFDKRSHLRVRSTSGISLDSKV</sequence>
<feature type="transmembrane region" description="Helical" evidence="5">
    <location>
        <begin position="164"/>
        <end position="185"/>
    </location>
</feature>
<feature type="transmembrane region" description="Helical" evidence="5">
    <location>
        <begin position="86"/>
        <end position="106"/>
    </location>
</feature>
<keyword evidence="2 5" id="KW-0812">Transmembrane</keyword>
<dbReference type="PANTHER" id="PTHR31465">
    <property type="entry name" value="PROTEIN RTA1-RELATED"/>
    <property type="match status" value="1"/>
</dbReference>
<name>A0A2K0U7D3_TRIHA</name>
<evidence type="ECO:0000256" key="4">
    <source>
        <dbReference type="ARBA" id="ARBA00023136"/>
    </source>
</evidence>
<feature type="transmembrane region" description="Helical" evidence="5">
    <location>
        <begin position="52"/>
        <end position="71"/>
    </location>
</feature>
<evidence type="ECO:0000313" key="6">
    <source>
        <dbReference type="EMBL" id="PNP53678.1"/>
    </source>
</evidence>
<evidence type="ECO:0000256" key="1">
    <source>
        <dbReference type="ARBA" id="ARBA00004141"/>
    </source>
</evidence>
<dbReference type="Proteomes" id="UP000236290">
    <property type="component" value="Unassembled WGS sequence"/>
</dbReference>
<keyword evidence="4 5" id="KW-0472">Membrane</keyword>
<evidence type="ECO:0000256" key="5">
    <source>
        <dbReference type="SAM" id="Phobius"/>
    </source>
</evidence>